<proteinExistence type="predicted"/>
<feature type="region of interest" description="Disordered" evidence="1">
    <location>
        <begin position="132"/>
        <end position="157"/>
    </location>
</feature>
<feature type="region of interest" description="Disordered" evidence="1">
    <location>
        <begin position="1"/>
        <end position="77"/>
    </location>
</feature>
<feature type="transmembrane region" description="Helical" evidence="2">
    <location>
        <begin position="109"/>
        <end position="128"/>
    </location>
</feature>
<gene>
    <name evidence="3" type="ORF">EJ419_02935</name>
</gene>
<feature type="compositionally biased region" description="Basic residues" evidence="1">
    <location>
        <begin position="11"/>
        <end position="20"/>
    </location>
</feature>
<keyword evidence="2" id="KW-1133">Transmembrane helix</keyword>
<feature type="compositionally biased region" description="Polar residues" evidence="1">
    <location>
        <begin position="47"/>
        <end position="75"/>
    </location>
</feature>
<reference evidence="3 4" key="1">
    <citation type="submission" date="2018-12" db="EMBL/GenBank/DDBJ databases">
        <title>Alloscrdovia theropitheci sp. nov: a novel taxon from the feces of the bleeding-herat monkey (Theropithecus geleda).</title>
        <authorList>
            <person name="Modesto M."/>
        </authorList>
    </citation>
    <scope>NUCLEOTIDE SEQUENCE [LARGE SCALE GENOMIC DNA]</scope>
    <source>
        <strain evidence="3 4">GLDI4/2</strain>
    </source>
</reference>
<feature type="compositionally biased region" description="Polar residues" evidence="1">
    <location>
        <begin position="1"/>
        <end position="10"/>
    </location>
</feature>
<dbReference type="Proteomes" id="UP000291289">
    <property type="component" value="Unassembled WGS sequence"/>
</dbReference>
<dbReference type="PANTHER" id="PTHR35333">
    <property type="entry name" value="BETA-LACTAMASE"/>
    <property type="match status" value="1"/>
</dbReference>
<dbReference type="OrthoDB" id="3239259at2"/>
<dbReference type="PANTHER" id="PTHR35333:SF3">
    <property type="entry name" value="BETA-LACTAMASE-TYPE TRANSPEPTIDASE FOLD CONTAINING PROTEIN"/>
    <property type="match status" value="1"/>
</dbReference>
<feature type="compositionally biased region" description="Low complexity" evidence="1">
    <location>
        <begin position="132"/>
        <end position="147"/>
    </location>
</feature>
<evidence type="ECO:0000256" key="2">
    <source>
        <dbReference type="SAM" id="Phobius"/>
    </source>
</evidence>
<keyword evidence="2" id="KW-0472">Membrane</keyword>
<feature type="compositionally biased region" description="Basic and acidic residues" evidence="1">
    <location>
        <begin position="148"/>
        <end position="157"/>
    </location>
</feature>
<keyword evidence="4" id="KW-1185">Reference proteome</keyword>
<dbReference type="InterPro" id="IPR012338">
    <property type="entry name" value="Beta-lactam/transpept-like"/>
</dbReference>
<comment type="caution">
    <text evidence="3">The sequence shown here is derived from an EMBL/GenBank/DDBJ whole genome shotgun (WGS) entry which is preliminary data.</text>
</comment>
<feature type="compositionally biased region" description="Polar residues" evidence="1">
    <location>
        <begin position="26"/>
        <end position="37"/>
    </location>
</feature>
<dbReference type="EMBL" id="RXLP01000014">
    <property type="protein sequence ID" value="TCD54570.1"/>
    <property type="molecule type" value="Genomic_DNA"/>
</dbReference>
<dbReference type="RefSeq" id="WP_131283437.1">
    <property type="nucleotide sequence ID" value="NZ_RXLP01000014.1"/>
</dbReference>
<dbReference type="AlphaFoldDB" id="A0A4R0QXZ0"/>
<dbReference type="GO" id="GO:0030655">
    <property type="term" value="P:beta-lactam antibiotic catabolic process"/>
    <property type="evidence" value="ECO:0007669"/>
    <property type="project" value="InterPro"/>
</dbReference>
<dbReference type="Gene3D" id="3.40.710.10">
    <property type="entry name" value="DD-peptidase/beta-lactamase superfamily"/>
    <property type="match status" value="1"/>
</dbReference>
<sequence>MKESSNQTNQHKTRKAHKSRTVISKFGSSSRHNQARQSRIREHSHNQSHGNVRSKSANTNQASRTVPFGKSSTPAKVSGVTGAWNSIRSARQTLLPHPITRGKRLRRRYIVMIIAAVAAIAFIVGSHLRNTSATTPVSSATNSAASSKTDKQRREDAIAAARKSGVYGQDVNNLVLQAVSRIDSLESHQAVETAGFQISQQSLDALNNQINTIRNSGYSISFVVTDLATGNTLSYRPHSPRYTASSIKGPVILADFAQGAIDSANTPADVAQQVEQTITVSNNDTYASLVDEFGMSPLSNWTSGVNLDAEIGSTKYMWLSSADFAKMWILGYDYLFGNDAMNSKPNDNYAALRNVPLNDSNKEWFSRYYTYTENSFINQALDNLVYSKAGWINDDQYFYAQNDAGIVKSDTGDYVVAVMSSAYGEYGMLGSLVKQLATIHDSEMKAQ</sequence>
<dbReference type="GO" id="GO:0008800">
    <property type="term" value="F:beta-lactamase activity"/>
    <property type="evidence" value="ECO:0007669"/>
    <property type="project" value="InterPro"/>
</dbReference>
<dbReference type="SUPFAM" id="SSF56601">
    <property type="entry name" value="beta-lactamase/transpeptidase-like"/>
    <property type="match status" value="1"/>
</dbReference>
<dbReference type="GO" id="GO:0046677">
    <property type="term" value="P:response to antibiotic"/>
    <property type="evidence" value="ECO:0007669"/>
    <property type="project" value="InterPro"/>
</dbReference>
<name>A0A4R0QXZ0_9BIFI</name>
<organism evidence="3 4">
    <name type="scientific">Alloscardovia theropitheci</name>
    <dbReference type="NCBI Taxonomy" id="2496842"/>
    <lineage>
        <taxon>Bacteria</taxon>
        <taxon>Bacillati</taxon>
        <taxon>Actinomycetota</taxon>
        <taxon>Actinomycetes</taxon>
        <taxon>Bifidobacteriales</taxon>
        <taxon>Bifidobacteriaceae</taxon>
        <taxon>Alloscardovia</taxon>
    </lineage>
</organism>
<evidence type="ECO:0008006" key="5">
    <source>
        <dbReference type="Google" id="ProtNLM"/>
    </source>
</evidence>
<protein>
    <recommendedName>
        <fullName evidence="5">Serine hydrolase</fullName>
    </recommendedName>
</protein>
<accession>A0A4R0QXZ0</accession>
<evidence type="ECO:0000313" key="3">
    <source>
        <dbReference type="EMBL" id="TCD54570.1"/>
    </source>
</evidence>
<evidence type="ECO:0000256" key="1">
    <source>
        <dbReference type="SAM" id="MobiDB-lite"/>
    </source>
</evidence>
<keyword evidence="2" id="KW-0812">Transmembrane</keyword>
<dbReference type="InterPro" id="IPR000871">
    <property type="entry name" value="Beta-lactam_class-A"/>
</dbReference>
<evidence type="ECO:0000313" key="4">
    <source>
        <dbReference type="Proteomes" id="UP000291289"/>
    </source>
</evidence>